<dbReference type="Proteomes" id="UP000829925">
    <property type="component" value="Chromosome"/>
</dbReference>
<dbReference type="CDD" id="cd02966">
    <property type="entry name" value="TlpA_like_family"/>
    <property type="match status" value="1"/>
</dbReference>
<evidence type="ECO:0000256" key="4">
    <source>
        <dbReference type="ARBA" id="ARBA00023284"/>
    </source>
</evidence>
<dbReference type="InterPro" id="IPR036249">
    <property type="entry name" value="Thioredoxin-like_sf"/>
</dbReference>
<dbReference type="PANTHER" id="PTHR42852">
    <property type="entry name" value="THIOL:DISULFIDE INTERCHANGE PROTEIN DSBE"/>
    <property type="match status" value="1"/>
</dbReference>
<dbReference type="EMBL" id="CP095053">
    <property type="protein sequence ID" value="UOR05646.1"/>
    <property type="molecule type" value="Genomic_DNA"/>
</dbReference>
<dbReference type="SUPFAM" id="SSF52833">
    <property type="entry name" value="Thioredoxin-like"/>
    <property type="match status" value="1"/>
</dbReference>
<organism evidence="6 7">
    <name type="scientific">Hymenobacter aerilatus</name>
    <dbReference type="NCBI Taxonomy" id="2932251"/>
    <lineage>
        <taxon>Bacteria</taxon>
        <taxon>Pseudomonadati</taxon>
        <taxon>Bacteroidota</taxon>
        <taxon>Cytophagia</taxon>
        <taxon>Cytophagales</taxon>
        <taxon>Hymenobacteraceae</taxon>
        <taxon>Hymenobacter</taxon>
    </lineage>
</organism>
<evidence type="ECO:0000256" key="1">
    <source>
        <dbReference type="ARBA" id="ARBA00004196"/>
    </source>
</evidence>
<dbReference type="InterPro" id="IPR017937">
    <property type="entry name" value="Thioredoxin_CS"/>
</dbReference>
<dbReference type="PANTHER" id="PTHR42852:SF6">
    <property type="entry name" value="THIOL:DISULFIDE INTERCHANGE PROTEIN DSBE"/>
    <property type="match status" value="1"/>
</dbReference>
<gene>
    <name evidence="6" type="ORF">MUN82_00765</name>
</gene>
<keyword evidence="7" id="KW-1185">Reference proteome</keyword>
<keyword evidence="3" id="KW-1015">Disulfide bond</keyword>
<dbReference type="GO" id="GO:0017004">
    <property type="term" value="P:cytochrome complex assembly"/>
    <property type="evidence" value="ECO:0007669"/>
    <property type="project" value="UniProtKB-KW"/>
</dbReference>
<dbReference type="GO" id="GO:0030313">
    <property type="term" value="C:cell envelope"/>
    <property type="evidence" value="ECO:0007669"/>
    <property type="project" value="UniProtKB-SubCell"/>
</dbReference>
<reference evidence="6 7" key="1">
    <citation type="submission" date="2022-04" db="EMBL/GenBank/DDBJ databases">
        <title>Hymenobacter sp. isolated from the air.</title>
        <authorList>
            <person name="Won M."/>
            <person name="Lee C.-M."/>
            <person name="Woen H.-Y."/>
            <person name="Kwon S.-W."/>
        </authorList>
    </citation>
    <scope>NUCLEOTIDE SEQUENCE [LARGE SCALE GENOMIC DNA]</scope>
    <source>
        <strain evidence="7">5413 J-13</strain>
    </source>
</reference>
<dbReference type="Gene3D" id="3.40.30.10">
    <property type="entry name" value="Glutaredoxin"/>
    <property type="match status" value="1"/>
</dbReference>
<dbReference type="RefSeq" id="WP_245093979.1">
    <property type="nucleotide sequence ID" value="NZ_CP095053.1"/>
</dbReference>
<keyword evidence="4" id="KW-0676">Redox-active center</keyword>
<dbReference type="GO" id="GO:0016491">
    <property type="term" value="F:oxidoreductase activity"/>
    <property type="evidence" value="ECO:0007669"/>
    <property type="project" value="InterPro"/>
</dbReference>
<dbReference type="Pfam" id="PF08534">
    <property type="entry name" value="Redoxin"/>
    <property type="match status" value="1"/>
</dbReference>
<dbReference type="InterPro" id="IPR013766">
    <property type="entry name" value="Thioredoxin_domain"/>
</dbReference>
<evidence type="ECO:0000313" key="7">
    <source>
        <dbReference type="Proteomes" id="UP000829925"/>
    </source>
</evidence>
<dbReference type="InterPro" id="IPR013740">
    <property type="entry name" value="Redoxin"/>
</dbReference>
<evidence type="ECO:0000256" key="2">
    <source>
        <dbReference type="ARBA" id="ARBA00022748"/>
    </source>
</evidence>
<comment type="subcellular location">
    <subcellularLocation>
        <location evidence="1">Cell envelope</location>
    </subcellularLocation>
</comment>
<feature type="domain" description="Thioredoxin" evidence="5">
    <location>
        <begin position="261"/>
        <end position="400"/>
    </location>
</feature>
<evidence type="ECO:0000259" key="5">
    <source>
        <dbReference type="PROSITE" id="PS51352"/>
    </source>
</evidence>
<sequence length="400" mass="45658">MSIFLLLALLVGCKQEKKEKYSYKIVADIKECKDCYVRLFFMHNPDGNDLIDSTAARDGRFTLQGKIAQPGFYKIFYQSQTDKNIADWLTVYLPADSVHIKTIGSSAQTKFHKVSDADPPQKHVVISSPSPLQKELEQYFLLEDSLSHQFSVDIELIKAKFTQTFDSGDKVLVEQWADSIKNFEYRFPSYLAAAAHLFVQQHPTSVVSLYAMLGNRGDLPSVERFRQYYQAMPIELQQSFYGKRLNEALAEGEERNVNNQRFVGQRVQSLAGKTPDGKELNAEQIFRQNKLTLVEFWASWCGPCRMEIPKYYSLQKQYNDKGFGMVGVSLDTNHNKWMQAIAEDSLQMHHLSELKGTRGEDIQRFGINAIPANLLVDETGKIVAVDIPYPKLKKKLQSTL</sequence>
<dbReference type="PROSITE" id="PS00194">
    <property type="entry name" value="THIOREDOXIN_1"/>
    <property type="match status" value="1"/>
</dbReference>
<protein>
    <submittedName>
        <fullName evidence="6">AhpC/TSA family protein</fullName>
    </submittedName>
</protein>
<dbReference type="PROSITE" id="PS51352">
    <property type="entry name" value="THIOREDOXIN_2"/>
    <property type="match status" value="1"/>
</dbReference>
<name>A0A8T9T0M0_9BACT</name>
<proteinExistence type="predicted"/>
<evidence type="ECO:0000313" key="6">
    <source>
        <dbReference type="EMBL" id="UOR05646.1"/>
    </source>
</evidence>
<dbReference type="InterPro" id="IPR050553">
    <property type="entry name" value="Thioredoxin_ResA/DsbE_sf"/>
</dbReference>
<evidence type="ECO:0000256" key="3">
    <source>
        <dbReference type="ARBA" id="ARBA00023157"/>
    </source>
</evidence>
<dbReference type="KEGG" id="haei:MUN82_00765"/>
<dbReference type="AlphaFoldDB" id="A0A8T9T0M0"/>
<accession>A0A8T9T0M0</accession>
<keyword evidence="2" id="KW-0201">Cytochrome c-type biogenesis</keyword>